<accession>A0ABQ2P979</accession>
<evidence type="ECO:0000313" key="8">
    <source>
        <dbReference type="Proteomes" id="UP000637267"/>
    </source>
</evidence>
<evidence type="ECO:0000256" key="4">
    <source>
        <dbReference type="ARBA" id="ARBA00023098"/>
    </source>
</evidence>
<comment type="caution">
    <text evidence="7">The sequence shown here is derived from an EMBL/GenBank/DDBJ whole genome shotgun (WGS) entry which is preliminary data.</text>
</comment>
<feature type="domain" description="Phospholipid/glycerol acyltransferase" evidence="6">
    <location>
        <begin position="72"/>
        <end position="184"/>
    </location>
</feature>
<evidence type="ECO:0000256" key="3">
    <source>
        <dbReference type="ARBA" id="ARBA00022679"/>
    </source>
</evidence>
<dbReference type="Proteomes" id="UP000637267">
    <property type="component" value="Unassembled WGS sequence"/>
</dbReference>
<dbReference type="RefSeq" id="WP_188704252.1">
    <property type="nucleotide sequence ID" value="NZ_BMLX01000002.1"/>
</dbReference>
<reference evidence="8" key="1">
    <citation type="journal article" date="2019" name="Int. J. Syst. Evol. Microbiol.">
        <title>The Global Catalogue of Microorganisms (GCM) 10K type strain sequencing project: providing services to taxonomists for standard genome sequencing and annotation.</title>
        <authorList>
            <consortium name="The Broad Institute Genomics Platform"/>
            <consortium name="The Broad Institute Genome Sequencing Center for Infectious Disease"/>
            <person name="Wu L."/>
            <person name="Ma J."/>
        </authorList>
    </citation>
    <scope>NUCLEOTIDE SEQUENCE [LARGE SCALE GENOMIC DNA]</scope>
    <source>
        <strain evidence="8">CGMCC 1.8859</strain>
    </source>
</reference>
<keyword evidence="8" id="KW-1185">Reference proteome</keyword>
<name>A0ABQ2P979_9NEIS</name>
<dbReference type="CDD" id="cd07989">
    <property type="entry name" value="LPLAT_AGPAT-like"/>
    <property type="match status" value="1"/>
</dbReference>
<dbReference type="EMBL" id="BMLX01000002">
    <property type="protein sequence ID" value="GGP21481.1"/>
    <property type="molecule type" value="Genomic_DNA"/>
</dbReference>
<dbReference type="Pfam" id="PF01553">
    <property type="entry name" value="Acyltransferase"/>
    <property type="match status" value="1"/>
</dbReference>
<keyword evidence="5 7" id="KW-0012">Acyltransferase</keyword>
<organism evidence="7 8">
    <name type="scientific">Silvimonas iriomotensis</name>
    <dbReference type="NCBI Taxonomy" id="449662"/>
    <lineage>
        <taxon>Bacteria</taxon>
        <taxon>Pseudomonadati</taxon>
        <taxon>Pseudomonadota</taxon>
        <taxon>Betaproteobacteria</taxon>
        <taxon>Neisseriales</taxon>
        <taxon>Chitinibacteraceae</taxon>
        <taxon>Silvimonas</taxon>
    </lineage>
</organism>
<dbReference type="PANTHER" id="PTHR10434:SF64">
    <property type="entry name" value="1-ACYL-SN-GLYCEROL-3-PHOSPHATE ACYLTRANSFERASE-RELATED"/>
    <property type="match status" value="1"/>
</dbReference>
<evidence type="ECO:0000256" key="1">
    <source>
        <dbReference type="ARBA" id="ARBA00005189"/>
    </source>
</evidence>
<dbReference type="SMART" id="SM00563">
    <property type="entry name" value="PlsC"/>
    <property type="match status" value="1"/>
</dbReference>
<proteinExistence type="predicted"/>
<dbReference type="PANTHER" id="PTHR10434">
    <property type="entry name" value="1-ACYL-SN-GLYCEROL-3-PHOSPHATE ACYLTRANSFERASE"/>
    <property type="match status" value="1"/>
</dbReference>
<evidence type="ECO:0000256" key="5">
    <source>
        <dbReference type="ARBA" id="ARBA00023315"/>
    </source>
</evidence>
<comment type="pathway">
    <text evidence="1">Lipid metabolism.</text>
</comment>
<dbReference type="GO" id="GO:0016746">
    <property type="term" value="F:acyltransferase activity"/>
    <property type="evidence" value="ECO:0007669"/>
    <property type="project" value="UniProtKB-KW"/>
</dbReference>
<gene>
    <name evidence="7" type="ORF">GCM10010970_20690</name>
</gene>
<evidence type="ECO:0000259" key="6">
    <source>
        <dbReference type="SMART" id="SM00563"/>
    </source>
</evidence>
<keyword evidence="3" id="KW-0808">Transferase</keyword>
<dbReference type="SUPFAM" id="SSF69593">
    <property type="entry name" value="Glycerol-3-phosphate (1)-acyltransferase"/>
    <property type="match status" value="1"/>
</dbReference>
<evidence type="ECO:0000313" key="7">
    <source>
        <dbReference type="EMBL" id="GGP21481.1"/>
    </source>
</evidence>
<sequence>MSLTRTALRISRLSRFALHLTRALYVGSVRFPRLSQQQRIDYTHWWSMRLAQILGITVRVQGIAPGRYPPNHLLLSNHISWLDIFILNAVTVSRFVAKSEIREWPLIGRLCCHTGTLFIEREKKRDAHRVNNAMIEALQSEHCVAVFPEGTTSDGSRILPFRSSLMQAALDSHATIQPVYLRYTDADGNYNPIPAYIDDMSIVSSLWQILGARGLHAEINFLAPFPADHADRRHLTQFVESRISAAHRALNEGDGNCDALFAPVSPANCAPAEACSQDNPSDLEENLAARHIPV</sequence>
<keyword evidence="4" id="KW-0443">Lipid metabolism</keyword>
<dbReference type="InterPro" id="IPR002123">
    <property type="entry name" value="Plipid/glycerol_acylTrfase"/>
</dbReference>
<evidence type="ECO:0000256" key="2">
    <source>
        <dbReference type="ARBA" id="ARBA00022516"/>
    </source>
</evidence>
<protein>
    <submittedName>
        <fullName evidence="7">1-acyl-sn-glycerol-3-phosphate acyltransferase</fullName>
    </submittedName>
</protein>
<keyword evidence="2" id="KW-0444">Lipid biosynthesis</keyword>